<sequence length="1024" mass="118510">MTDSQENFNSSSEFFWRKGANCPSPSNIDTGTTTKNEYSTLDFQYDDTDRYGVEIAELYSYSEETDFGKNKISFECLMEDSGYPLKWTHMTADQKHRAIERMAEGIEFTDRSNRTRAIRAFLYLCQGNFGDCETIEEQPKYARENLFYFYDYGLFLTFIQLIHFEMEQSNKLSNLNSSSNNDHHVPLRLLLNIVYLFVQEMLVETKTDTEQQQKLRQQFKDELMQPIRGELLHITLFDMLLKHCNGQGPKYFPTKKTLLLLWKILLLTLGGHKELSRLKNLYRQRAGLKPVPDETLEVTKRMFPVSPPPTAIEMIDSSKLNPRKLNRPFKRQTVVKQSSFGYESFTPTNNFNYDNNPDDDENLNDDAFEPPNNENGTDGHETNDLTENFANENEEIYGPTNLNIEKVKAASENARQTESIASQYSEDDTATATPIAGSPRSSSPIPEEFARNRNHPNLSNIKTCRITSKSLPWQPKVRQKDIEQFFFQVRRKFVGFTLPDDFTTTAGLPAPILESIEVLKKHLYHSLGEFQIKREEELAKYPLTKRELDDESMTSFAEQLYHTMLPSLPLYLIALLKLLLGAVSNLKTKNDSQTVPSEIIPLEQSSSIRNSMKIKIDLDRHHEIIIKAISGIMILLLKHYKINHIYQFEYICQQFMFANCIPLIIKFLTLEMPEFIESKNSIPIFDFPACCFHEQDEHASDMMELWSFVDKYSWRNMFSAINLLQILNKITKWKNSRIIMLVIFKSAQPLKRALRVRHALFQLYVLKLLKIQAKFLGRQWRKSNMKILSDIYAKVRHRLHDDWAFATEVETKAIYVQTEEFLLQANINRFHNRRYKRPFPNNSNSIPSSLSTGTVYMNGVKLSDYILSNGSNESSSPSLTNAANLNGIPDLINQSTSTVSNTNGNSIVSNGPVSGHNINGLCPQLVSIADEDLFKPIDNNLLSVLNREVKLTDEFKKNYEIWLEREVFQYKINWDDLLDDPNSVVEVDRNILDYIDSMNQITEDSHQSRSPQKEARDQKDRQET</sequence>
<feature type="region of interest" description="Disordered" evidence="2">
    <location>
        <begin position="1002"/>
        <end position="1024"/>
    </location>
</feature>
<protein>
    <submittedName>
        <fullName evidence="5">Striatin-interacting protein 2</fullName>
    </submittedName>
</protein>
<feature type="compositionally biased region" description="Polar residues" evidence="2">
    <location>
        <begin position="414"/>
        <end position="424"/>
    </location>
</feature>
<reference evidence="6" key="3">
    <citation type="submission" date="2022-06" db="UniProtKB">
        <authorList>
            <consortium name="EnsemblMetazoa"/>
        </authorList>
    </citation>
    <scope>IDENTIFICATION</scope>
</reference>
<dbReference type="Pfam" id="PF11882">
    <property type="entry name" value="DUF3402"/>
    <property type="match status" value="2"/>
</dbReference>
<dbReference type="SMART" id="SM01293">
    <property type="entry name" value="DUF3402"/>
    <property type="match status" value="1"/>
</dbReference>
<reference evidence="5" key="2">
    <citation type="submission" date="2020-01" db="EMBL/GenBank/DDBJ databases">
        <authorList>
            <person name="Korhonen P.K.K."/>
            <person name="Guangxu M.G."/>
            <person name="Wang T.W."/>
            <person name="Stroehlein A.J.S."/>
            <person name="Young N.D."/>
            <person name="Ang C.-S.A."/>
            <person name="Fernando D.W.F."/>
            <person name="Lu H.L."/>
            <person name="Taylor S.T."/>
            <person name="Ehtesham M.E.M."/>
            <person name="Najaraj S.H.N."/>
            <person name="Harsha G.H.G."/>
            <person name="Madugundu A.M."/>
            <person name="Renuse S.R."/>
            <person name="Holt D.H."/>
            <person name="Pandey A.P."/>
            <person name="Papenfuss A.P."/>
            <person name="Gasser R.B.G."/>
            <person name="Fischer K.F."/>
        </authorList>
    </citation>
    <scope>NUCLEOTIDE SEQUENCE</scope>
    <source>
        <strain evidence="5">SSS_KF_BRIS2020</strain>
    </source>
</reference>
<feature type="compositionally biased region" description="Basic residues" evidence="2">
    <location>
        <begin position="321"/>
        <end position="330"/>
    </location>
</feature>
<feature type="compositionally biased region" description="Acidic residues" evidence="2">
    <location>
        <begin position="356"/>
        <end position="368"/>
    </location>
</feature>
<gene>
    <name evidence="5" type="primary">SSS_904g</name>
    <name evidence="5" type="ORF">SSS_904</name>
</gene>
<evidence type="ECO:0000313" key="6">
    <source>
        <dbReference type="EnsemblMetazoa" id="KAF7489724.1"/>
    </source>
</evidence>
<dbReference type="InterPro" id="IPR021819">
    <property type="entry name" value="Far11/STRP_C"/>
</dbReference>
<evidence type="ECO:0000259" key="4">
    <source>
        <dbReference type="SMART" id="SM01293"/>
    </source>
</evidence>
<dbReference type="PANTHER" id="PTHR13239:SF4">
    <property type="entry name" value="AT25231P"/>
    <property type="match status" value="1"/>
</dbReference>
<dbReference type="SMART" id="SM01292">
    <property type="entry name" value="N1221"/>
    <property type="match status" value="1"/>
</dbReference>
<accession>A0A834R4W2</accession>
<dbReference type="OrthoDB" id="18234at2759"/>
<feature type="region of interest" description="Disordered" evidence="2">
    <location>
        <begin position="345"/>
        <end position="385"/>
    </location>
</feature>
<dbReference type="EnsemblMetazoa" id="SSS_904s_mrna">
    <property type="protein sequence ID" value="KAF7489724.1"/>
    <property type="gene ID" value="SSS_904"/>
</dbReference>
<dbReference type="PANTHER" id="PTHR13239">
    <property type="entry name" value="PROTEIN REQUIRED FOR HYPHAL ANASTOMOSIS HAM-2"/>
    <property type="match status" value="1"/>
</dbReference>
<feature type="domain" description="Far11/STRP N-terminal" evidence="3">
    <location>
        <begin position="38"/>
        <end position="339"/>
    </location>
</feature>
<evidence type="ECO:0000256" key="2">
    <source>
        <dbReference type="SAM" id="MobiDB-lite"/>
    </source>
</evidence>
<dbReference type="GO" id="GO:0005829">
    <property type="term" value="C:cytosol"/>
    <property type="evidence" value="ECO:0007669"/>
    <property type="project" value="TreeGrafter"/>
</dbReference>
<proteinExistence type="inferred from homology"/>
<keyword evidence="7" id="KW-1185">Reference proteome</keyword>
<evidence type="ECO:0000313" key="7">
    <source>
        <dbReference type="Proteomes" id="UP000070412"/>
    </source>
</evidence>
<feature type="region of interest" description="Disordered" evidence="2">
    <location>
        <begin position="414"/>
        <end position="457"/>
    </location>
</feature>
<evidence type="ECO:0000259" key="3">
    <source>
        <dbReference type="SMART" id="SM01292"/>
    </source>
</evidence>
<name>A0A834R4W2_SARSC</name>
<feature type="domain" description="Far11/STRP C-terminal" evidence="4">
    <location>
        <begin position="509"/>
        <end position="959"/>
    </location>
</feature>
<dbReference type="AlphaFoldDB" id="A0A834R4W2"/>
<evidence type="ECO:0000313" key="5">
    <source>
        <dbReference type="EMBL" id="KAF7489724.1"/>
    </source>
</evidence>
<dbReference type="EMBL" id="WVUK01000064">
    <property type="protein sequence ID" value="KAF7489724.1"/>
    <property type="molecule type" value="Genomic_DNA"/>
</dbReference>
<evidence type="ECO:0000256" key="1">
    <source>
        <dbReference type="ARBA" id="ARBA00007062"/>
    </source>
</evidence>
<comment type="similarity">
    <text evidence="1">Belongs to the STRIP family.</text>
</comment>
<dbReference type="Proteomes" id="UP000070412">
    <property type="component" value="Unassembled WGS sequence"/>
</dbReference>
<dbReference type="InterPro" id="IPR040185">
    <property type="entry name" value="Far11/STRP"/>
</dbReference>
<dbReference type="InterPro" id="IPR012486">
    <property type="entry name" value="Far11/STRP_N"/>
</dbReference>
<feature type="region of interest" description="Disordered" evidence="2">
    <location>
        <begin position="309"/>
        <end position="332"/>
    </location>
</feature>
<reference evidence="7" key="1">
    <citation type="journal article" date="2020" name="PLoS Negl. Trop. Dis.">
        <title>High-quality nuclear genome for Sarcoptes scabiei-A critical resource for a neglected parasite.</title>
        <authorList>
            <person name="Korhonen P.K."/>
            <person name="Gasser R.B."/>
            <person name="Ma G."/>
            <person name="Wang T."/>
            <person name="Stroehlein A.J."/>
            <person name="Young N.D."/>
            <person name="Ang C.S."/>
            <person name="Fernando D.D."/>
            <person name="Lu H.C."/>
            <person name="Taylor S."/>
            <person name="Reynolds S.L."/>
            <person name="Mofiz E."/>
            <person name="Najaraj S.H."/>
            <person name="Gowda H."/>
            <person name="Madugundu A."/>
            <person name="Renuse S."/>
            <person name="Holt D."/>
            <person name="Pandey A."/>
            <person name="Papenfuss A.T."/>
            <person name="Fischer K."/>
        </authorList>
    </citation>
    <scope>NUCLEOTIDE SEQUENCE [LARGE SCALE GENOMIC DNA]</scope>
</reference>
<feature type="compositionally biased region" description="Basic and acidic residues" evidence="2">
    <location>
        <begin position="1003"/>
        <end position="1024"/>
    </location>
</feature>
<organism evidence="5">
    <name type="scientific">Sarcoptes scabiei</name>
    <name type="common">Itch mite</name>
    <name type="synonym">Acarus scabiei</name>
    <dbReference type="NCBI Taxonomy" id="52283"/>
    <lineage>
        <taxon>Eukaryota</taxon>
        <taxon>Metazoa</taxon>
        <taxon>Ecdysozoa</taxon>
        <taxon>Arthropoda</taxon>
        <taxon>Chelicerata</taxon>
        <taxon>Arachnida</taxon>
        <taxon>Acari</taxon>
        <taxon>Acariformes</taxon>
        <taxon>Sarcoptiformes</taxon>
        <taxon>Astigmata</taxon>
        <taxon>Psoroptidia</taxon>
        <taxon>Sarcoptoidea</taxon>
        <taxon>Sarcoptidae</taxon>
        <taxon>Sarcoptinae</taxon>
        <taxon>Sarcoptes</taxon>
    </lineage>
</organism>
<dbReference type="Pfam" id="PF07923">
    <property type="entry name" value="N1221"/>
    <property type="match status" value="1"/>
</dbReference>
<dbReference type="GO" id="GO:0007010">
    <property type="term" value="P:cytoskeleton organization"/>
    <property type="evidence" value="ECO:0007669"/>
    <property type="project" value="TreeGrafter"/>
</dbReference>